<dbReference type="OrthoDB" id="120106at2"/>
<feature type="signal peptide" evidence="1">
    <location>
        <begin position="1"/>
        <end position="18"/>
    </location>
</feature>
<feature type="domain" description="DinB-like" evidence="2">
    <location>
        <begin position="34"/>
        <end position="131"/>
    </location>
</feature>
<accession>A0A2U3LAJ6</accession>
<evidence type="ECO:0000259" key="2">
    <source>
        <dbReference type="Pfam" id="PF12867"/>
    </source>
</evidence>
<proteinExistence type="predicted"/>
<dbReference type="EMBL" id="OMOD01000188">
    <property type="protein sequence ID" value="SPF48933.1"/>
    <property type="molecule type" value="Genomic_DNA"/>
</dbReference>
<evidence type="ECO:0000313" key="4">
    <source>
        <dbReference type="Proteomes" id="UP000238701"/>
    </source>
</evidence>
<gene>
    <name evidence="3" type="ORF">SBA1_90069</name>
</gene>
<name>A0A2U3LAJ6_9BACT</name>
<sequence length="174" mass="19081">MKRALVVLLLFAATAVLAQDKNPVTSVVREILPRQQKNLVAAVEEMPADKFAYKPTEQQMTFGHLVLHIVQSNNYLCSKIGDLPEVKAAVPLKETDGKDKLVEALKASFDFCTTALNKVDDSKLSDEVELFGGHKGARAFALIALTNDWADHYSSAAMYLRLSGLLPPTAQPKK</sequence>
<organism evidence="3 4">
    <name type="scientific">Candidatus Sulfotelmatobacter kueseliae</name>
    <dbReference type="NCBI Taxonomy" id="2042962"/>
    <lineage>
        <taxon>Bacteria</taxon>
        <taxon>Pseudomonadati</taxon>
        <taxon>Acidobacteriota</taxon>
        <taxon>Terriglobia</taxon>
        <taxon>Terriglobales</taxon>
        <taxon>Candidatus Korobacteraceae</taxon>
        <taxon>Candidatus Sulfotelmatobacter</taxon>
    </lineage>
</organism>
<dbReference type="Gene3D" id="1.20.120.450">
    <property type="entry name" value="dinb family like domain"/>
    <property type="match status" value="1"/>
</dbReference>
<evidence type="ECO:0000313" key="3">
    <source>
        <dbReference type="EMBL" id="SPF48933.1"/>
    </source>
</evidence>
<keyword evidence="1" id="KW-0732">Signal</keyword>
<reference evidence="4" key="1">
    <citation type="submission" date="2018-02" db="EMBL/GenBank/DDBJ databases">
        <authorList>
            <person name="Hausmann B."/>
        </authorList>
    </citation>
    <scope>NUCLEOTIDE SEQUENCE [LARGE SCALE GENOMIC DNA]</scope>
    <source>
        <strain evidence="4">Peat soil MAG SbA1</strain>
    </source>
</reference>
<protein>
    <submittedName>
        <fullName evidence="3">DinB-like domain protein</fullName>
    </submittedName>
</protein>
<evidence type="ECO:0000256" key="1">
    <source>
        <dbReference type="SAM" id="SignalP"/>
    </source>
</evidence>
<dbReference type="InterPro" id="IPR024775">
    <property type="entry name" value="DinB-like"/>
</dbReference>
<feature type="chain" id="PRO_5015588149" evidence="1">
    <location>
        <begin position="19"/>
        <end position="174"/>
    </location>
</feature>
<dbReference type="InterPro" id="IPR034660">
    <property type="entry name" value="DinB/YfiT-like"/>
</dbReference>
<dbReference type="SUPFAM" id="SSF109854">
    <property type="entry name" value="DinB/YfiT-like putative metalloenzymes"/>
    <property type="match status" value="1"/>
</dbReference>
<dbReference type="AlphaFoldDB" id="A0A2U3LAJ6"/>
<dbReference type="Pfam" id="PF12867">
    <property type="entry name" value="DinB_2"/>
    <property type="match status" value="1"/>
</dbReference>
<dbReference type="Proteomes" id="UP000238701">
    <property type="component" value="Unassembled WGS sequence"/>
</dbReference>